<dbReference type="PROSITE" id="PS00775">
    <property type="entry name" value="GLYCOSYL_HYDROL_F3"/>
    <property type="match status" value="1"/>
</dbReference>
<comment type="catalytic activity">
    <reaction evidence="1">
        <text>Hydrolysis of terminal non-reducing N-acetyl-D-hexosamine residues in N-acetyl-beta-D-hexosaminides.</text>
        <dbReference type="EC" id="3.2.1.52"/>
    </reaction>
</comment>
<reference evidence="9" key="1">
    <citation type="journal article" date="2021" name="PeerJ">
        <title>Extensive microbial diversity within the chicken gut microbiome revealed by metagenomics and culture.</title>
        <authorList>
            <person name="Gilroy R."/>
            <person name="Ravi A."/>
            <person name="Getino M."/>
            <person name="Pursley I."/>
            <person name="Horton D.L."/>
            <person name="Alikhan N.F."/>
            <person name="Baker D."/>
            <person name="Gharbi K."/>
            <person name="Hall N."/>
            <person name="Watson M."/>
            <person name="Adriaenssens E.M."/>
            <person name="Foster-Nyarko E."/>
            <person name="Jarju S."/>
            <person name="Secka A."/>
            <person name="Antonio M."/>
            <person name="Oren A."/>
            <person name="Chaudhuri R.R."/>
            <person name="La Ragione R."/>
            <person name="Hildebrand F."/>
            <person name="Pallen M.J."/>
        </authorList>
    </citation>
    <scope>NUCLEOTIDE SEQUENCE</scope>
    <source>
        <strain evidence="9">MalCec1-1739</strain>
    </source>
</reference>
<dbReference type="EMBL" id="DWUP01000142">
    <property type="protein sequence ID" value="HJD53294.1"/>
    <property type="molecule type" value="Genomic_DNA"/>
</dbReference>
<evidence type="ECO:0000313" key="10">
    <source>
        <dbReference type="Proteomes" id="UP000787625"/>
    </source>
</evidence>
<dbReference type="InterPro" id="IPR001466">
    <property type="entry name" value="Beta-lactam-related"/>
</dbReference>
<dbReference type="Pfam" id="PF00144">
    <property type="entry name" value="Beta-lactamase"/>
    <property type="match status" value="2"/>
</dbReference>
<dbReference type="InterPro" id="IPR012338">
    <property type="entry name" value="Beta-lactam/transpept-like"/>
</dbReference>
<feature type="domain" description="Beta-lactamase-related" evidence="7">
    <location>
        <begin position="590"/>
        <end position="693"/>
    </location>
</feature>
<evidence type="ECO:0000256" key="1">
    <source>
        <dbReference type="ARBA" id="ARBA00001231"/>
    </source>
</evidence>
<keyword evidence="4 9" id="KW-0378">Hydrolase</keyword>
<name>A0A9D2UJ20_9BACT</name>
<feature type="signal peptide" evidence="6">
    <location>
        <begin position="1"/>
        <end position="26"/>
    </location>
</feature>
<evidence type="ECO:0000256" key="2">
    <source>
        <dbReference type="ARBA" id="ARBA00005336"/>
    </source>
</evidence>
<dbReference type="SUPFAM" id="SSF51445">
    <property type="entry name" value="(Trans)glycosidases"/>
    <property type="match status" value="1"/>
</dbReference>
<dbReference type="GO" id="GO:0009254">
    <property type="term" value="P:peptidoglycan turnover"/>
    <property type="evidence" value="ECO:0007669"/>
    <property type="project" value="TreeGrafter"/>
</dbReference>
<dbReference type="EC" id="3.2.1.52" evidence="3"/>
<dbReference type="Gene3D" id="3.20.20.300">
    <property type="entry name" value="Glycoside hydrolase, family 3, N-terminal domain"/>
    <property type="match status" value="1"/>
</dbReference>
<dbReference type="InterPro" id="IPR017853">
    <property type="entry name" value="GH"/>
</dbReference>
<keyword evidence="5" id="KW-0326">Glycosidase</keyword>
<dbReference type="PRINTS" id="PR00133">
    <property type="entry name" value="GLHYDRLASE3"/>
</dbReference>
<dbReference type="PANTHER" id="PTHR30480">
    <property type="entry name" value="BETA-HEXOSAMINIDASE-RELATED"/>
    <property type="match status" value="1"/>
</dbReference>
<dbReference type="InterPro" id="IPR001764">
    <property type="entry name" value="Glyco_hydro_3_N"/>
</dbReference>
<evidence type="ECO:0000313" key="9">
    <source>
        <dbReference type="EMBL" id="HJD53294.1"/>
    </source>
</evidence>
<evidence type="ECO:0000256" key="4">
    <source>
        <dbReference type="ARBA" id="ARBA00022801"/>
    </source>
</evidence>
<organism evidence="9 10">
    <name type="scientific">Candidatus Avibacteroides avistercoris</name>
    <dbReference type="NCBI Taxonomy" id="2840690"/>
    <lineage>
        <taxon>Bacteria</taxon>
        <taxon>Pseudomonadati</taxon>
        <taxon>Bacteroidota</taxon>
        <taxon>Bacteroidia</taxon>
        <taxon>Bacteroidales</taxon>
        <taxon>Bacteroidaceae</taxon>
        <taxon>Bacteroidaceae incertae sedis</taxon>
        <taxon>Candidatus Avibacteroides</taxon>
    </lineage>
</organism>
<sequence>MNLSAISQRIALSVFVMFVCTAFVQAQISDVTPVDYQRALHWADSTMRKMDGRQRAAQLFMVNVASQQNAANRKAVHDYIADMGLGGIYFSKGTLEEHVAMNNLVVRLAEVPAMIGFDGEWGLAMRIKSIPSFPHNDILGCISDDSLITEMGRMIGRQCRMIGVDIDFAPVADINTNPDNPVIGWRSFGEDRNNVSRKAIAFATGLEQAGVLSVSKHFPGHGDTSQDSHKLLPTVGHSRARLDSIELYPFEEIARAGLHGMMVGHLYVPAIEPVKGLPSSLSPAVHDVLRDDIGFKGLVFTDALAMKGVAGYENVCLKAIEAGNDVVLSPVPVKPQLDAVVHAARHDRRLAASIDERCRRILAFKYLLGVHEKRAIDADGLYDCIVDDDMHDLIRRLYCSAVTVVSDCYSRLPVMRHGQRVAVVSFGSPAEGFCSDMKQYAEADCLTFSSLAAFEAASDTLSRYATVLLPVTSATPDWALKAAGMVPRASRVFVFFVSRKDVRHWSALSPASSAMVMANAAHDYLQRHVARVICGLRPADGRLSMTIPGVANAGAGITFAADTVTVQASPEAVGMNPDVLSEIDEIALEGIRQKAYPGCQILVIRDGVAVYDKCFGQHEYGDSRLVRNDDVYDVASMTKTSATLLAVMKLYDQHRLRLSDRVGDILPWLKGTDKEDITIADLLYHESGLKPSLPFFAAALDSATFEPPFFKYGKDEHHDRYIGSKTYVPSDFGYDGAYLGMHYNTDYHWQVSDNMFVNDAYHERALGMIAASPLGKHRYSYSCVGFIILKEIVETLTGEGMDTYLDRLFYHPMGLRHTFFNPLKHCRIEGIVPTVTDDFLHRGRLQGYVHDDSAAFFGGVSGNAGLFSNAHDLGHIYQMLLSDGFIDGHVYISPSTCRLFTTSKSRISRRGLGFDRSYEGDNRRSPCSPLTPGGVYGHTGFTGTCVWVDPSNDLIYIFLSNRVYPDGTTNKLAGLGIRSRIQDTIYRSLGVGTR</sequence>
<feature type="domain" description="Beta-lactamase-related" evidence="7">
    <location>
        <begin position="750"/>
        <end position="968"/>
    </location>
</feature>
<feature type="chain" id="PRO_5039512465" description="beta-N-acetylhexosaminidase" evidence="6">
    <location>
        <begin position="27"/>
        <end position="994"/>
    </location>
</feature>
<evidence type="ECO:0000256" key="5">
    <source>
        <dbReference type="ARBA" id="ARBA00023295"/>
    </source>
</evidence>
<accession>A0A9D2UJ20</accession>
<gene>
    <name evidence="9" type="ORF">IAA93_06180</name>
</gene>
<dbReference type="InterPro" id="IPR036962">
    <property type="entry name" value="Glyco_hydro_3_N_sf"/>
</dbReference>
<comment type="similarity">
    <text evidence="2">Belongs to the glycosyl hydrolase 3 family.</text>
</comment>
<dbReference type="InterPro" id="IPR019800">
    <property type="entry name" value="Glyco_hydro_3_AS"/>
</dbReference>
<feature type="domain" description="Glycoside hydrolase family 3 N-terminal" evidence="8">
    <location>
        <begin position="54"/>
        <end position="362"/>
    </location>
</feature>
<dbReference type="Proteomes" id="UP000787625">
    <property type="component" value="Unassembled WGS sequence"/>
</dbReference>
<evidence type="ECO:0000256" key="3">
    <source>
        <dbReference type="ARBA" id="ARBA00012663"/>
    </source>
</evidence>
<keyword evidence="6" id="KW-0732">Signal</keyword>
<dbReference type="GO" id="GO:0005975">
    <property type="term" value="P:carbohydrate metabolic process"/>
    <property type="evidence" value="ECO:0007669"/>
    <property type="project" value="InterPro"/>
</dbReference>
<dbReference type="GO" id="GO:0004563">
    <property type="term" value="F:beta-N-acetylhexosaminidase activity"/>
    <property type="evidence" value="ECO:0007669"/>
    <property type="project" value="UniProtKB-EC"/>
</dbReference>
<dbReference type="Gene3D" id="3.40.710.10">
    <property type="entry name" value="DD-peptidase/beta-lactamase superfamily"/>
    <property type="match status" value="1"/>
</dbReference>
<evidence type="ECO:0000259" key="7">
    <source>
        <dbReference type="Pfam" id="PF00144"/>
    </source>
</evidence>
<dbReference type="InterPro" id="IPR050226">
    <property type="entry name" value="NagZ_Beta-hexosaminidase"/>
</dbReference>
<evidence type="ECO:0000256" key="6">
    <source>
        <dbReference type="SAM" id="SignalP"/>
    </source>
</evidence>
<dbReference type="AlphaFoldDB" id="A0A9D2UJ20"/>
<comment type="caution">
    <text evidence="9">The sequence shown here is derived from an EMBL/GenBank/DDBJ whole genome shotgun (WGS) entry which is preliminary data.</text>
</comment>
<reference evidence="9" key="2">
    <citation type="submission" date="2021-04" db="EMBL/GenBank/DDBJ databases">
        <authorList>
            <person name="Gilroy R."/>
        </authorList>
    </citation>
    <scope>NUCLEOTIDE SEQUENCE</scope>
    <source>
        <strain evidence="9">MalCec1-1739</strain>
    </source>
</reference>
<proteinExistence type="inferred from homology"/>
<protein>
    <recommendedName>
        <fullName evidence="3">beta-N-acetylhexosaminidase</fullName>
        <ecNumber evidence="3">3.2.1.52</ecNumber>
    </recommendedName>
</protein>
<dbReference type="Pfam" id="PF00933">
    <property type="entry name" value="Glyco_hydro_3"/>
    <property type="match status" value="1"/>
</dbReference>
<dbReference type="PANTHER" id="PTHR30480:SF13">
    <property type="entry name" value="BETA-HEXOSAMINIDASE"/>
    <property type="match status" value="1"/>
</dbReference>
<dbReference type="SUPFAM" id="SSF56601">
    <property type="entry name" value="beta-lactamase/transpeptidase-like"/>
    <property type="match status" value="1"/>
</dbReference>
<evidence type="ECO:0000259" key="8">
    <source>
        <dbReference type="Pfam" id="PF00933"/>
    </source>
</evidence>